<evidence type="ECO:0000256" key="3">
    <source>
        <dbReference type="ARBA" id="ARBA00023125"/>
    </source>
</evidence>
<dbReference type="SMART" id="SM00448">
    <property type="entry name" value="REC"/>
    <property type="match status" value="1"/>
</dbReference>
<proteinExistence type="predicted"/>
<dbReference type="InterPro" id="IPR036388">
    <property type="entry name" value="WH-like_DNA-bd_sf"/>
</dbReference>
<dbReference type="PANTHER" id="PTHR35807">
    <property type="entry name" value="TRANSCRIPTIONAL REGULATOR REDD-RELATED"/>
    <property type="match status" value="1"/>
</dbReference>
<keyword evidence="2" id="KW-0805">Transcription regulation</keyword>
<dbReference type="Gene3D" id="1.10.10.10">
    <property type="entry name" value="Winged helix-like DNA-binding domain superfamily/Winged helix DNA-binding domain"/>
    <property type="match status" value="1"/>
</dbReference>
<dbReference type="InterPro" id="IPR001789">
    <property type="entry name" value="Sig_transdc_resp-reg_receiver"/>
</dbReference>
<dbReference type="PROSITE" id="PS50110">
    <property type="entry name" value="RESPONSE_REGULATORY"/>
    <property type="match status" value="1"/>
</dbReference>
<gene>
    <name evidence="7" type="ORF">ACFSUC_04235</name>
</gene>
<evidence type="ECO:0000256" key="4">
    <source>
        <dbReference type="ARBA" id="ARBA00023163"/>
    </source>
</evidence>
<dbReference type="Gene3D" id="3.40.50.2300">
    <property type="match status" value="1"/>
</dbReference>
<name>A0ABW5R8R8_9BACL</name>
<reference evidence="8" key="1">
    <citation type="journal article" date="2019" name="Int. J. Syst. Evol. Microbiol.">
        <title>The Global Catalogue of Microorganisms (GCM) 10K type strain sequencing project: providing services to taxonomists for standard genome sequencing and annotation.</title>
        <authorList>
            <consortium name="The Broad Institute Genomics Platform"/>
            <consortium name="The Broad Institute Genome Sequencing Center for Infectious Disease"/>
            <person name="Wu L."/>
            <person name="Ma J."/>
        </authorList>
    </citation>
    <scope>NUCLEOTIDE SEQUENCE [LARGE SCALE GENOMIC DNA]</scope>
    <source>
        <strain evidence="8">KCTC 33676</strain>
    </source>
</reference>
<evidence type="ECO:0000313" key="8">
    <source>
        <dbReference type="Proteomes" id="UP001597497"/>
    </source>
</evidence>
<dbReference type="PANTHER" id="PTHR35807:SF2">
    <property type="entry name" value="TRANSCRIPTIONAL ACTIVATOR DOMAIN"/>
    <property type="match status" value="1"/>
</dbReference>
<protein>
    <submittedName>
        <fullName evidence="7">Response regulator</fullName>
    </submittedName>
</protein>
<dbReference type="InterPro" id="IPR011006">
    <property type="entry name" value="CheY-like_superfamily"/>
</dbReference>
<feature type="modified residue" description="4-aspartylphosphate" evidence="5">
    <location>
        <position position="54"/>
    </location>
</feature>
<evidence type="ECO:0000313" key="7">
    <source>
        <dbReference type="EMBL" id="MFD2670814.1"/>
    </source>
</evidence>
<dbReference type="SUPFAM" id="SSF46894">
    <property type="entry name" value="C-terminal effector domain of the bipartite response regulators"/>
    <property type="match status" value="1"/>
</dbReference>
<dbReference type="InterPro" id="IPR051677">
    <property type="entry name" value="AfsR-DnrI-RedD_regulator"/>
</dbReference>
<dbReference type="InterPro" id="IPR016032">
    <property type="entry name" value="Sig_transdc_resp-reg_C-effctor"/>
</dbReference>
<evidence type="ECO:0000259" key="6">
    <source>
        <dbReference type="PROSITE" id="PS50110"/>
    </source>
</evidence>
<evidence type="ECO:0000256" key="5">
    <source>
        <dbReference type="PROSITE-ProRule" id="PRU00169"/>
    </source>
</evidence>
<dbReference type="SUPFAM" id="SSF48452">
    <property type="entry name" value="TPR-like"/>
    <property type="match status" value="1"/>
</dbReference>
<dbReference type="SUPFAM" id="SSF52172">
    <property type="entry name" value="CheY-like"/>
    <property type="match status" value="1"/>
</dbReference>
<sequence length="370" mass="42846">MFEVVIVEDEQPILTLMELLIGRNTSFTVKGAFTNPLEALACLHELKPDVLFLDVEMPAMSGLELAQQVMEHSEHTHIVFTTAYKQYALKAFDVDALDYIVKPVTPEAIERVRNRLVKQRGGMKDKNSASAMIPIRSFGGFEVWDAQGKLVHFPTRKTGELFAYMLCHADKDIDKWQLVDLLWPDKDGERALHNLHNTIYRVKKVLLHCELGMNLVKTTQGYMLESGNGLYDLKAFQQAGFVWEAATFDRARSEQLYSWYQGALFAGKEYVWKLPLEEQFRNVYERLVRMLMRDDLLQGEQESAEQRFHACLTVEPDHTELHIRLLEIYAGSVHKDRMRRQYASLEAFYREQLGVEQLKELKRRAASILE</sequence>
<dbReference type="InterPro" id="IPR011990">
    <property type="entry name" value="TPR-like_helical_dom_sf"/>
</dbReference>
<evidence type="ECO:0000256" key="2">
    <source>
        <dbReference type="ARBA" id="ARBA00023015"/>
    </source>
</evidence>
<keyword evidence="1" id="KW-0902">Two-component regulatory system</keyword>
<comment type="caution">
    <text evidence="7">The sequence shown here is derived from an EMBL/GenBank/DDBJ whole genome shotgun (WGS) entry which is preliminary data.</text>
</comment>
<dbReference type="Pfam" id="PF00072">
    <property type="entry name" value="Response_reg"/>
    <property type="match status" value="1"/>
</dbReference>
<keyword evidence="5" id="KW-0597">Phosphoprotein</keyword>
<dbReference type="Gene3D" id="1.25.40.10">
    <property type="entry name" value="Tetratricopeptide repeat domain"/>
    <property type="match status" value="1"/>
</dbReference>
<keyword evidence="8" id="KW-1185">Reference proteome</keyword>
<keyword evidence="3" id="KW-0238">DNA-binding</keyword>
<accession>A0ABW5R8R8</accession>
<organism evidence="7 8">
    <name type="scientific">Marinicrinis sediminis</name>
    <dbReference type="NCBI Taxonomy" id="1652465"/>
    <lineage>
        <taxon>Bacteria</taxon>
        <taxon>Bacillati</taxon>
        <taxon>Bacillota</taxon>
        <taxon>Bacilli</taxon>
        <taxon>Bacillales</taxon>
        <taxon>Paenibacillaceae</taxon>
    </lineage>
</organism>
<keyword evidence="4" id="KW-0804">Transcription</keyword>
<dbReference type="EMBL" id="JBHUMM010000007">
    <property type="protein sequence ID" value="MFD2670814.1"/>
    <property type="molecule type" value="Genomic_DNA"/>
</dbReference>
<dbReference type="Proteomes" id="UP001597497">
    <property type="component" value="Unassembled WGS sequence"/>
</dbReference>
<evidence type="ECO:0000256" key="1">
    <source>
        <dbReference type="ARBA" id="ARBA00023012"/>
    </source>
</evidence>
<feature type="domain" description="Response regulatory" evidence="6">
    <location>
        <begin position="3"/>
        <end position="117"/>
    </location>
</feature>
<dbReference type="RefSeq" id="WP_379928243.1">
    <property type="nucleotide sequence ID" value="NZ_JBHUMM010000007.1"/>
</dbReference>